<keyword evidence="2" id="KW-1185">Reference proteome</keyword>
<organism evidence="1 2">
    <name type="scientific">Bradyrhizobium macuxiense</name>
    <dbReference type="NCBI Taxonomy" id="1755647"/>
    <lineage>
        <taxon>Bacteria</taxon>
        <taxon>Pseudomonadati</taxon>
        <taxon>Pseudomonadota</taxon>
        <taxon>Alphaproteobacteria</taxon>
        <taxon>Hyphomicrobiales</taxon>
        <taxon>Nitrobacteraceae</taxon>
        <taxon>Bradyrhizobium</taxon>
    </lineage>
</organism>
<dbReference type="AlphaFoldDB" id="A0A120FQ90"/>
<dbReference type="Proteomes" id="UP000057737">
    <property type="component" value="Unassembled WGS sequence"/>
</dbReference>
<evidence type="ECO:0000313" key="1">
    <source>
        <dbReference type="EMBL" id="KWV58174.1"/>
    </source>
</evidence>
<dbReference type="EMBL" id="LNCU01000039">
    <property type="protein sequence ID" value="KWV58174.1"/>
    <property type="molecule type" value="Genomic_DNA"/>
</dbReference>
<gene>
    <name evidence="1" type="ORF">AS156_35790</name>
</gene>
<proteinExistence type="predicted"/>
<name>A0A120FQ90_9BRAD</name>
<protein>
    <submittedName>
        <fullName evidence="1">Uncharacterized protein</fullName>
    </submittedName>
</protein>
<dbReference type="OrthoDB" id="7595282at2"/>
<sequence>MAVLVDVEEVRTLTRVANHGGLTGEAREERLQTADRVVSKLIAGGHLKTVTVVTSVNRCPTAVVPIEEVERFEQEFVSLFVLAKQRGRHFRAVKKELDTAGVKPAPDPDQIGVTYYRRREIAAKGTANRQPAGKGIQVTYT</sequence>
<evidence type="ECO:0000313" key="2">
    <source>
        <dbReference type="Proteomes" id="UP000057737"/>
    </source>
</evidence>
<reference evidence="1 2" key="1">
    <citation type="submission" date="2015-11" db="EMBL/GenBank/DDBJ databases">
        <title>Draft Genome Sequence of the Strain BR 10303 (Bradyrhizobium sp.) isolated from nodules of Centrolobium paraense.</title>
        <authorList>
            <person name="Zelli J.E."/>
            <person name="Simoes-Araujo J.L."/>
            <person name="Barauna A.C."/>
            <person name="Silva K."/>
        </authorList>
    </citation>
    <scope>NUCLEOTIDE SEQUENCE [LARGE SCALE GENOMIC DNA]</scope>
    <source>
        <strain evidence="1 2">BR 10303</strain>
    </source>
</reference>
<dbReference type="RefSeq" id="WP_066503882.1">
    <property type="nucleotide sequence ID" value="NZ_LNCU01000039.1"/>
</dbReference>
<comment type="caution">
    <text evidence="1">The sequence shown here is derived from an EMBL/GenBank/DDBJ whole genome shotgun (WGS) entry which is preliminary data.</text>
</comment>
<accession>A0A120FQ90</accession>